<dbReference type="OrthoDB" id="384762at2"/>
<dbReference type="RefSeq" id="WP_020964789.1">
    <property type="nucleotide sequence ID" value="NC_022097.1"/>
</dbReference>
<dbReference type="CDD" id="cd00093">
    <property type="entry name" value="HTH_XRE"/>
    <property type="match status" value="1"/>
</dbReference>
<dbReference type="Gene3D" id="1.10.260.40">
    <property type="entry name" value="lambda repressor-like DNA-binding domains"/>
    <property type="match status" value="1"/>
</dbReference>
<evidence type="ECO:0000313" key="2">
    <source>
        <dbReference type="EMBL" id="AGT43489.1"/>
    </source>
</evidence>
<dbReference type="Proteomes" id="UP000015620">
    <property type="component" value="Chromosome"/>
</dbReference>
<dbReference type="PROSITE" id="PS50943">
    <property type="entry name" value="HTH_CROC1"/>
    <property type="match status" value="1"/>
</dbReference>
<sequence>MAFSEFVIFVRKKLNLSQKQLADAINVSYSTINRWENCHVMPSNLAVKSFLYFCENNFIDIPDGLL</sequence>
<dbReference type="InterPro" id="IPR001387">
    <property type="entry name" value="Cro/C1-type_HTH"/>
</dbReference>
<dbReference type="EMBL" id="CP004120">
    <property type="protein sequence ID" value="AGT43489.1"/>
    <property type="molecule type" value="Genomic_DNA"/>
</dbReference>
<evidence type="ECO:0000313" key="3">
    <source>
        <dbReference type="Proteomes" id="UP000015620"/>
    </source>
</evidence>
<dbReference type="GeneID" id="301089634"/>
<dbReference type="AlphaFoldDB" id="S6A8A5"/>
<dbReference type="SMART" id="SM00530">
    <property type="entry name" value="HTH_XRE"/>
    <property type="match status" value="1"/>
</dbReference>
<gene>
    <name evidence="2" type="ORF">TPE_0993</name>
</gene>
<dbReference type="Pfam" id="PF01381">
    <property type="entry name" value="HTH_3"/>
    <property type="match status" value="1"/>
</dbReference>
<protein>
    <submittedName>
        <fullName evidence="2">XRE family transcriptional regulator</fullName>
    </submittedName>
</protein>
<dbReference type="PATRIC" id="fig|1291379.3.peg.992"/>
<dbReference type="InterPro" id="IPR010982">
    <property type="entry name" value="Lambda_DNA-bd_dom_sf"/>
</dbReference>
<feature type="domain" description="HTH cro/C1-type" evidence="1">
    <location>
        <begin position="7"/>
        <end position="43"/>
    </location>
</feature>
<dbReference type="STRING" id="1291379.TPE_0993"/>
<proteinExistence type="predicted"/>
<dbReference type="KEGG" id="tped:TPE_0993"/>
<reference evidence="2 3" key="1">
    <citation type="journal article" date="2013" name="PLoS ONE">
        <title>Genome-Wide Relatedness of Treponema pedis, from Gingiva and Necrotic Skin Lesions of Pigs, with the Human Oral Pathogen Treponema denticola.</title>
        <authorList>
            <person name="Svartstrom O."/>
            <person name="Mushtaq M."/>
            <person name="Pringle M."/>
            <person name="Segerman B."/>
        </authorList>
    </citation>
    <scope>NUCLEOTIDE SEQUENCE [LARGE SCALE GENOMIC DNA]</scope>
    <source>
        <strain evidence="2">T A4</strain>
    </source>
</reference>
<accession>S6A8A5</accession>
<organism evidence="2 3">
    <name type="scientific">Treponema pedis str. T A4</name>
    <dbReference type="NCBI Taxonomy" id="1291379"/>
    <lineage>
        <taxon>Bacteria</taxon>
        <taxon>Pseudomonadati</taxon>
        <taxon>Spirochaetota</taxon>
        <taxon>Spirochaetia</taxon>
        <taxon>Spirochaetales</taxon>
        <taxon>Treponemataceae</taxon>
        <taxon>Treponema</taxon>
    </lineage>
</organism>
<dbReference type="SUPFAM" id="SSF47413">
    <property type="entry name" value="lambda repressor-like DNA-binding domains"/>
    <property type="match status" value="1"/>
</dbReference>
<evidence type="ECO:0000259" key="1">
    <source>
        <dbReference type="PROSITE" id="PS50943"/>
    </source>
</evidence>
<keyword evidence="3" id="KW-1185">Reference proteome</keyword>
<dbReference type="GO" id="GO:0003677">
    <property type="term" value="F:DNA binding"/>
    <property type="evidence" value="ECO:0007669"/>
    <property type="project" value="InterPro"/>
</dbReference>
<name>S6A8A5_9SPIR</name>
<dbReference type="HOGENOM" id="CLU_066192_58_3_12"/>